<organism evidence="1 2">
    <name type="scientific">Peptoniphilus hominis</name>
    <name type="common">ex Hitch et al. 2025</name>
    <dbReference type="NCBI Taxonomy" id="3133174"/>
    <lineage>
        <taxon>Bacteria</taxon>
        <taxon>Bacillati</taxon>
        <taxon>Bacillota</taxon>
        <taxon>Tissierellia</taxon>
        <taxon>Tissierellales</taxon>
        <taxon>Peptoniphilaceae</taxon>
        <taxon>Peptoniphilus</taxon>
    </lineage>
</organism>
<gene>
    <name evidence="1" type="ORF">WMO19_01005</name>
</gene>
<dbReference type="SUPFAM" id="SSF47598">
    <property type="entry name" value="Ribbon-helix-helix"/>
    <property type="match status" value="1"/>
</dbReference>
<dbReference type="InterPro" id="IPR010985">
    <property type="entry name" value="Ribbon_hlx_hlx"/>
</dbReference>
<dbReference type="Proteomes" id="UP001447979">
    <property type="component" value="Unassembled WGS sequence"/>
</dbReference>
<sequence>MANLTKNNRIAIRVDDLVKEVIQAQAKKENRSMSNLIENLILYTYADEIEKLRKEKGIK</sequence>
<protein>
    <submittedName>
        <fullName evidence="1">Ribbon-helix-helix protein, CopG family</fullName>
    </submittedName>
</protein>
<keyword evidence="2" id="KW-1185">Reference proteome</keyword>
<accession>A0ABV1CBI8</accession>
<dbReference type="EMBL" id="JBBMFO010000001">
    <property type="protein sequence ID" value="MEQ2400176.1"/>
    <property type="molecule type" value="Genomic_DNA"/>
</dbReference>
<proteinExistence type="predicted"/>
<comment type="caution">
    <text evidence="1">The sequence shown here is derived from an EMBL/GenBank/DDBJ whole genome shotgun (WGS) entry which is preliminary data.</text>
</comment>
<evidence type="ECO:0000313" key="1">
    <source>
        <dbReference type="EMBL" id="MEQ2400176.1"/>
    </source>
</evidence>
<evidence type="ECO:0000313" key="2">
    <source>
        <dbReference type="Proteomes" id="UP001447979"/>
    </source>
</evidence>
<reference evidence="1 2" key="1">
    <citation type="submission" date="2024-03" db="EMBL/GenBank/DDBJ databases">
        <title>Human intestinal bacterial collection.</title>
        <authorList>
            <person name="Pauvert C."/>
            <person name="Hitch T.C.A."/>
            <person name="Clavel T."/>
        </authorList>
    </citation>
    <scope>NUCLEOTIDE SEQUENCE [LARGE SCALE GENOMIC DNA]</scope>
    <source>
        <strain evidence="1 2">CLA-SR-H025</strain>
    </source>
</reference>
<name>A0ABV1CBI8_9FIRM</name>
<dbReference type="RefSeq" id="WP_349169851.1">
    <property type="nucleotide sequence ID" value="NZ_JBBMFO010000001.1"/>
</dbReference>